<dbReference type="EMBL" id="CP096983">
    <property type="protein sequence ID" value="URZ13001.1"/>
    <property type="molecule type" value="Genomic_DNA"/>
</dbReference>
<proteinExistence type="predicted"/>
<dbReference type="KEGG" id="crw:CROST_037510"/>
<evidence type="ECO:0000313" key="2">
    <source>
        <dbReference type="Proteomes" id="UP000190951"/>
    </source>
</evidence>
<dbReference type="STRING" id="84029.CROST_45220"/>
<accession>A0A1S8KXC5</accession>
<keyword evidence="2" id="KW-1185">Reference proteome</keyword>
<reference evidence="1 2" key="1">
    <citation type="submission" date="2022-04" db="EMBL/GenBank/DDBJ databases">
        <title>Genome sequence of C. roseum typestrain.</title>
        <authorList>
            <person name="Poehlein A."/>
            <person name="Schoch T."/>
            <person name="Duerre P."/>
            <person name="Daniel R."/>
        </authorList>
    </citation>
    <scope>NUCLEOTIDE SEQUENCE [LARGE SCALE GENOMIC DNA]</scope>
    <source>
        <strain evidence="1 2">DSM 7320</strain>
    </source>
</reference>
<name>A0A1S8KXC5_9CLOT</name>
<dbReference type="Proteomes" id="UP000190951">
    <property type="component" value="Chromosome"/>
</dbReference>
<sequence length="113" mass="13292">MTFNTSIVIALKNKYGSYDINEVTIFELKELNILYDNFELHVENKKINIKIKCNVCDEYHNFSYNISDIFKREVLIGGCETLGIPVIFIGRPDKVENRIKKYSETNKKLYMMI</sequence>
<evidence type="ECO:0000313" key="1">
    <source>
        <dbReference type="EMBL" id="URZ13001.1"/>
    </source>
</evidence>
<gene>
    <name evidence="1" type="ORF">CROST_037510</name>
</gene>
<dbReference type="AlphaFoldDB" id="A0A1S8KXC5"/>
<dbReference type="RefSeq" id="WP_077834480.1">
    <property type="nucleotide sequence ID" value="NZ_CP096983.1"/>
</dbReference>
<organism evidence="1 2">
    <name type="scientific">Clostridium felsineum</name>
    <dbReference type="NCBI Taxonomy" id="36839"/>
    <lineage>
        <taxon>Bacteria</taxon>
        <taxon>Bacillati</taxon>
        <taxon>Bacillota</taxon>
        <taxon>Clostridia</taxon>
        <taxon>Eubacteriales</taxon>
        <taxon>Clostridiaceae</taxon>
        <taxon>Clostridium</taxon>
    </lineage>
</organism>
<protein>
    <submittedName>
        <fullName evidence="1">Uncharacterized protein</fullName>
    </submittedName>
</protein>